<keyword evidence="3" id="KW-1185">Reference proteome</keyword>
<reference evidence="2 3" key="1">
    <citation type="submission" date="2019-10" db="EMBL/GenBank/DDBJ databases">
        <title>New genus of Silvanigrellaceae.</title>
        <authorList>
            <person name="Pitt A."/>
            <person name="Hahn M.W."/>
        </authorList>
    </citation>
    <scope>NUCLEOTIDE SEQUENCE [LARGE SCALE GENOMIC DNA]</scope>
    <source>
        <strain evidence="2 3">33A1-SZDP</strain>
    </source>
</reference>
<feature type="transmembrane region" description="Helical" evidence="1">
    <location>
        <begin position="46"/>
        <end position="69"/>
    </location>
</feature>
<dbReference type="EMBL" id="WFLN01000005">
    <property type="protein sequence ID" value="KAB8032242.1"/>
    <property type="molecule type" value="Genomic_DNA"/>
</dbReference>
<feature type="transmembrane region" description="Helical" evidence="1">
    <location>
        <begin position="163"/>
        <end position="184"/>
    </location>
</feature>
<dbReference type="Proteomes" id="UP000442694">
    <property type="component" value="Unassembled WGS sequence"/>
</dbReference>
<protein>
    <recommendedName>
        <fullName evidence="4">ABC-2 type transport system permease protein</fullName>
    </recommendedName>
</protein>
<name>A0A833N2I5_9BACT</name>
<comment type="caution">
    <text evidence="2">The sequence shown here is derived from an EMBL/GenBank/DDBJ whole genome shotgun (WGS) entry which is preliminary data.</text>
</comment>
<proteinExistence type="predicted"/>
<evidence type="ECO:0008006" key="4">
    <source>
        <dbReference type="Google" id="ProtNLM"/>
    </source>
</evidence>
<dbReference type="Pfam" id="PF13346">
    <property type="entry name" value="ABC2_membrane_5"/>
    <property type="match status" value="1"/>
</dbReference>
<sequence>MRLGLEYFKIYFLSTIRNIPALFFTLIFPPLMLLLFAHQWEEKNAFGALIVFFNYSVQTVALMLLGMGVTQEKNSEWAKYLRSLPVGLKPMLIGRMLHTLSLSFINLFSVSLVALFILHINVNFEQIISFATIALLGAIPMALLGMAIGYAANPESSRSIFTLLNLLLFFGSFSLPATGIFGTVRNFIPTYQWTVLSYSFVDKSISILNPLICLAAYSFFFLFLFQKMYRKTQKV</sequence>
<accession>A0A833N2I5</accession>
<evidence type="ECO:0000256" key="1">
    <source>
        <dbReference type="SAM" id="Phobius"/>
    </source>
</evidence>
<keyword evidence="1" id="KW-0812">Transmembrane</keyword>
<evidence type="ECO:0000313" key="3">
    <source>
        <dbReference type="Proteomes" id="UP000442694"/>
    </source>
</evidence>
<dbReference type="InterPro" id="IPR025699">
    <property type="entry name" value="ABC2_memb-like"/>
</dbReference>
<gene>
    <name evidence="2" type="ORF">GCL57_06230</name>
</gene>
<evidence type="ECO:0000313" key="2">
    <source>
        <dbReference type="EMBL" id="KAB8032242.1"/>
    </source>
</evidence>
<organism evidence="2 3">
    <name type="scientific">Fluviispira multicolorata</name>
    <dbReference type="NCBI Taxonomy" id="2654512"/>
    <lineage>
        <taxon>Bacteria</taxon>
        <taxon>Pseudomonadati</taxon>
        <taxon>Bdellovibrionota</taxon>
        <taxon>Oligoflexia</taxon>
        <taxon>Silvanigrellales</taxon>
        <taxon>Silvanigrellaceae</taxon>
        <taxon>Fluviispira</taxon>
    </lineage>
</organism>
<feature type="transmembrane region" description="Helical" evidence="1">
    <location>
        <begin position="21"/>
        <end position="40"/>
    </location>
</feature>
<keyword evidence="1" id="KW-0472">Membrane</keyword>
<feature type="transmembrane region" description="Helical" evidence="1">
    <location>
        <begin position="127"/>
        <end position="151"/>
    </location>
</feature>
<dbReference type="RefSeq" id="WP_152212481.1">
    <property type="nucleotide sequence ID" value="NZ_WFLN01000005.1"/>
</dbReference>
<feature type="transmembrane region" description="Helical" evidence="1">
    <location>
        <begin position="99"/>
        <end position="121"/>
    </location>
</feature>
<keyword evidence="1" id="KW-1133">Transmembrane helix</keyword>
<feature type="transmembrane region" description="Helical" evidence="1">
    <location>
        <begin position="204"/>
        <end position="225"/>
    </location>
</feature>
<dbReference type="AlphaFoldDB" id="A0A833N2I5"/>